<evidence type="ECO:0000256" key="8">
    <source>
        <dbReference type="SAM" id="Phobius"/>
    </source>
</evidence>
<dbReference type="PANTHER" id="PTHR43394">
    <property type="entry name" value="ATP-DEPENDENT PERMEASE MDL1, MITOCHONDRIAL"/>
    <property type="match status" value="1"/>
</dbReference>
<feature type="transmembrane region" description="Helical" evidence="8">
    <location>
        <begin position="59"/>
        <end position="85"/>
    </location>
</feature>
<feature type="domain" description="ABC transmembrane type-1" evidence="10">
    <location>
        <begin position="60"/>
        <end position="340"/>
    </location>
</feature>
<dbReference type="InterPro" id="IPR036640">
    <property type="entry name" value="ABC1_TM_sf"/>
</dbReference>
<organism evidence="11 12">
    <name type="scientific">Nonomuraea rosea</name>
    <dbReference type="NCBI Taxonomy" id="638574"/>
    <lineage>
        <taxon>Bacteria</taxon>
        <taxon>Bacillati</taxon>
        <taxon>Actinomycetota</taxon>
        <taxon>Actinomycetes</taxon>
        <taxon>Streptosporangiales</taxon>
        <taxon>Streptosporangiaceae</taxon>
        <taxon>Nonomuraea</taxon>
    </lineage>
</organism>
<feature type="domain" description="ABC transporter" evidence="9">
    <location>
        <begin position="378"/>
        <end position="612"/>
    </location>
</feature>
<evidence type="ECO:0000256" key="1">
    <source>
        <dbReference type="ARBA" id="ARBA00004651"/>
    </source>
</evidence>
<dbReference type="InterPro" id="IPR017871">
    <property type="entry name" value="ABC_transporter-like_CS"/>
</dbReference>
<reference evidence="12" key="1">
    <citation type="journal article" date="2019" name="Int. J. Syst. Evol. Microbiol.">
        <title>The Global Catalogue of Microorganisms (GCM) 10K type strain sequencing project: providing services to taxonomists for standard genome sequencing and annotation.</title>
        <authorList>
            <consortium name="The Broad Institute Genomics Platform"/>
            <consortium name="The Broad Institute Genome Sequencing Center for Infectious Disease"/>
            <person name="Wu L."/>
            <person name="Ma J."/>
        </authorList>
    </citation>
    <scope>NUCLEOTIDE SEQUENCE [LARGE SCALE GENOMIC DNA]</scope>
    <source>
        <strain evidence="12">JCM 17326</strain>
    </source>
</reference>
<dbReference type="PROSITE" id="PS50893">
    <property type="entry name" value="ABC_TRANSPORTER_2"/>
    <property type="match status" value="1"/>
</dbReference>
<dbReference type="Pfam" id="PF00005">
    <property type="entry name" value="ABC_tran"/>
    <property type="match status" value="1"/>
</dbReference>
<dbReference type="PROSITE" id="PS00211">
    <property type="entry name" value="ABC_TRANSPORTER_1"/>
    <property type="match status" value="1"/>
</dbReference>
<keyword evidence="4 11" id="KW-0067">ATP-binding</keyword>
<dbReference type="Pfam" id="PF00664">
    <property type="entry name" value="ABC_membrane"/>
    <property type="match status" value="1"/>
</dbReference>
<keyword evidence="12" id="KW-1185">Reference proteome</keyword>
<protein>
    <submittedName>
        <fullName evidence="11">ABC transporter ATP-binding protein</fullName>
    </submittedName>
</protein>
<evidence type="ECO:0000256" key="7">
    <source>
        <dbReference type="SAM" id="MobiDB-lite"/>
    </source>
</evidence>
<dbReference type="InterPro" id="IPR003593">
    <property type="entry name" value="AAA+_ATPase"/>
</dbReference>
<sequence length="626" mass="67054">MEEQPPTQVANGHNPAQTVETGQTVETVETVETQPADEQAPAQKLLLSREMTAGKANQVAVIALLALLSTITTLALPLIGGAFVAELEKGGGAVTTAALWMVAVGLAAAITGTMSGFLLAKLGIQLVTKLRVRTLRHSLGLPLKIARREGTGDLAARLTSDSSQIRGLTEVGPLQLPMAALQVVATLVIMGVLDWILLLMTVGSFLIAIVGVVFVIKAIRQKFEALQTGVGKLSDDFVATMESLTVVKAHRAESRLVKSFSERAENLGGLEIAAAKLEAMVVPVMTLAQQIALVIVIMGGGVRYVSGDISLPNLVSFLLLLLQLAAPLIMAIQATGAIQAGLVAKQRFESVFSLPYEQMDDRTADREPVTVRPGAPAVVLDEVGFAYEEGQPVLEGVGFTVPQNGLTAMVGRSGAGKTTVLGLIERFMELDSGKITVFGRELPEWPLSDLRGRIAYVDQSFTLLRDTVRNNLLLGLDRTVPDEVLLDVLEQVGLREEIDALPQGLDTSIGGESDLSGGQRQRLALAGVLLSDARLVLLDEPSSQLDSFNEGRLREVVDRLSEDRAVLVVAHRLSTVQHARHVILLDRGKVLAQGTHERLMSESEPYAELVRGQMLRPVDSVHLSRP</sequence>
<dbReference type="GO" id="GO:0005524">
    <property type="term" value="F:ATP binding"/>
    <property type="evidence" value="ECO:0007669"/>
    <property type="project" value="UniProtKB-KW"/>
</dbReference>
<dbReference type="Gene3D" id="3.40.50.300">
    <property type="entry name" value="P-loop containing nucleotide triphosphate hydrolases"/>
    <property type="match status" value="1"/>
</dbReference>
<keyword evidence="6 8" id="KW-0472">Membrane</keyword>
<dbReference type="SUPFAM" id="SSF90123">
    <property type="entry name" value="ABC transporter transmembrane region"/>
    <property type="match status" value="1"/>
</dbReference>
<evidence type="ECO:0000313" key="12">
    <source>
        <dbReference type="Proteomes" id="UP001500630"/>
    </source>
</evidence>
<name>A0ABP6YU51_9ACTN</name>
<comment type="caution">
    <text evidence="11">The sequence shown here is derived from an EMBL/GenBank/DDBJ whole genome shotgun (WGS) entry which is preliminary data.</text>
</comment>
<evidence type="ECO:0000256" key="5">
    <source>
        <dbReference type="ARBA" id="ARBA00022989"/>
    </source>
</evidence>
<dbReference type="InterPro" id="IPR039421">
    <property type="entry name" value="Type_1_exporter"/>
</dbReference>
<dbReference type="Proteomes" id="UP001500630">
    <property type="component" value="Unassembled WGS sequence"/>
</dbReference>
<dbReference type="RefSeq" id="WP_345571405.1">
    <property type="nucleotide sequence ID" value="NZ_BAABDQ010000026.1"/>
</dbReference>
<dbReference type="InterPro" id="IPR027417">
    <property type="entry name" value="P-loop_NTPase"/>
</dbReference>
<evidence type="ECO:0000256" key="2">
    <source>
        <dbReference type="ARBA" id="ARBA00022692"/>
    </source>
</evidence>
<evidence type="ECO:0000256" key="3">
    <source>
        <dbReference type="ARBA" id="ARBA00022741"/>
    </source>
</evidence>
<dbReference type="InterPro" id="IPR003439">
    <property type="entry name" value="ABC_transporter-like_ATP-bd"/>
</dbReference>
<keyword evidence="3" id="KW-0547">Nucleotide-binding</keyword>
<feature type="compositionally biased region" description="Polar residues" evidence="7">
    <location>
        <begin position="1"/>
        <end position="16"/>
    </location>
</feature>
<feature type="transmembrane region" description="Helical" evidence="8">
    <location>
        <begin position="195"/>
        <end position="216"/>
    </location>
</feature>
<keyword evidence="5 8" id="KW-1133">Transmembrane helix</keyword>
<evidence type="ECO:0000313" key="11">
    <source>
        <dbReference type="EMBL" id="GAA3590699.1"/>
    </source>
</evidence>
<feature type="transmembrane region" description="Helical" evidence="8">
    <location>
        <begin position="280"/>
        <end position="302"/>
    </location>
</feature>
<keyword evidence="2 8" id="KW-0812">Transmembrane</keyword>
<dbReference type="Gene3D" id="1.20.1560.10">
    <property type="entry name" value="ABC transporter type 1, transmembrane domain"/>
    <property type="match status" value="1"/>
</dbReference>
<gene>
    <name evidence="11" type="ORF">GCM10022419_086700</name>
</gene>
<evidence type="ECO:0000256" key="6">
    <source>
        <dbReference type="ARBA" id="ARBA00023136"/>
    </source>
</evidence>
<dbReference type="EMBL" id="BAABDQ010000026">
    <property type="protein sequence ID" value="GAA3590699.1"/>
    <property type="molecule type" value="Genomic_DNA"/>
</dbReference>
<dbReference type="InterPro" id="IPR011527">
    <property type="entry name" value="ABC1_TM_dom"/>
</dbReference>
<feature type="transmembrane region" description="Helical" evidence="8">
    <location>
        <begin position="97"/>
        <end position="120"/>
    </location>
</feature>
<proteinExistence type="predicted"/>
<dbReference type="SUPFAM" id="SSF52540">
    <property type="entry name" value="P-loop containing nucleoside triphosphate hydrolases"/>
    <property type="match status" value="1"/>
</dbReference>
<evidence type="ECO:0000259" key="9">
    <source>
        <dbReference type="PROSITE" id="PS50893"/>
    </source>
</evidence>
<accession>A0ABP6YU51</accession>
<evidence type="ECO:0000259" key="10">
    <source>
        <dbReference type="PROSITE" id="PS50929"/>
    </source>
</evidence>
<dbReference type="PANTHER" id="PTHR43394:SF1">
    <property type="entry name" value="ATP-BINDING CASSETTE SUB-FAMILY B MEMBER 10, MITOCHONDRIAL"/>
    <property type="match status" value="1"/>
</dbReference>
<comment type="subcellular location">
    <subcellularLocation>
        <location evidence="1">Cell membrane</location>
        <topology evidence="1">Multi-pass membrane protein</topology>
    </subcellularLocation>
</comment>
<feature type="transmembrane region" description="Helical" evidence="8">
    <location>
        <begin position="314"/>
        <end position="338"/>
    </location>
</feature>
<dbReference type="PROSITE" id="PS50929">
    <property type="entry name" value="ABC_TM1F"/>
    <property type="match status" value="1"/>
</dbReference>
<feature type="region of interest" description="Disordered" evidence="7">
    <location>
        <begin position="1"/>
        <end position="22"/>
    </location>
</feature>
<dbReference type="SMART" id="SM00382">
    <property type="entry name" value="AAA"/>
    <property type="match status" value="1"/>
</dbReference>
<evidence type="ECO:0000256" key="4">
    <source>
        <dbReference type="ARBA" id="ARBA00022840"/>
    </source>
</evidence>